<dbReference type="OrthoDB" id="8479544at2"/>
<dbReference type="RefSeq" id="WP_029310549.1">
    <property type="nucleotide sequence ID" value="NZ_FTNE01000004.1"/>
</dbReference>
<feature type="transmembrane region" description="Helical" evidence="1">
    <location>
        <begin position="102"/>
        <end position="119"/>
    </location>
</feature>
<comment type="caution">
    <text evidence="2">The sequence shown here is derived from an EMBL/GenBank/DDBJ whole genome shotgun (WGS) entry which is preliminary data.</text>
</comment>
<evidence type="ECO:0000256" key="1">
    <source>
        <dbReference type="SAM" id="Phobius"/>
    </source>
</evidence>
<name>A0A8G2CJ39_ACIRU</name>
<feature type="transmembrane region" description="Helical" evidence="1">
    <location>
        <begin position="437"/>
        <end position="458"/>
    </location>
</feature>
<keyword evidence="1" id="KW-0472">Membrane</keyword>
<keyword evidence="1" id="KW-0812">Transmembrane</keyword>
<feature type="transmembrane region" description="Helical" evidence="1">
    <location>
        <begin position="254"/>
        <end position="281"/>
    </location>
</feature>
<feature type="transmembrane region" description="Helical" evidence="1">
    <location>
        <begin position="60"/>
        <end position="81"/>
    </location>
</feature>
<proteinExistence type="predicted"/>
<sequence>MKPRLAAAALRNYASPVFVRENPMLASAGCMLAAGAISAPKAAAIVAIGGIQALFLHRSMFLFFWWYVAFYVPACFTMHYWRQVRSNLATAIPDLKSAELSAVAITLVILTALFAIPLIGFGAPIAGALALAALAMATGAAFSSGGATGQAKGVTRLRGLLFLPVMFVGSQPHYLAYVVFAPAPIALLITGLAVSLVVSGLRYVPARAASQDEAQADRADRAAAAPRTGALRTILRPIGRIMTWKPGFMPVQPLPAMLGIALGPIGLLIVTCIQIGVLLLYMPAFAWITGHDFIAALIKQAPQSIGFGVALGLFGSGQWLISRGDWPALYMAGRYGGRSGFAAAMVRAFRTNMIEISLINALVVVTVALSLGVVTPIQAIPVAFCTFGAVFGASHAPALPLLWRELGGKGVTLMFAMAGAFAVMALLGFGVLDHGPALWAVGCAAALFALGIVMSLLAPGRLAAMDWPIETDPAG</sequence>
<feature type="transmembrane region" description="Helical" evidence="1">
    <location>
        <begin position="301"/>
        <end position="321"/>
    </location>
</feature>
<feature type="transmembrane region" description="Helical" evidence="1">
    <location>
        <begin position="185"/>
        <end position="204"/>
    </location>
</feature>
<dbReference type="EMBL" id="FTNE01000004">
    <property type="protein sequence ID" value="SIQ41315.1"/>
    <property type="molecule type" value="Genomic_DNA"/>
</dbReference>
<keyword evidence="1" id="KW-1133">Transmembrane helix</keyword>
<feature type="transmembrane region" description="Helical" evidence="1">
    <location>
        <begin position="380"/>
        <end position="403"/>
    </location>
</feature>
<organism evidence="2 3">
    <name type="scientific">Acidiphilium rubrum</name>
    <dbReference type="NCBI Taxonomy" id="526"/>
    <lineage>
        <taxon>Bacteria</taxon>
        <taxon>Pseudomonadati</taxon>
        <taxon>Pseudomonadota</taxon>
        <taxon>Alphaproteobacteria</taxon>
        <taxon>Acetobacterales</taxon>
        <taxon>Acidocellaceae</taxon>
        <taxon>Acidiphilium</taxon>
    </lineage>
</organism>
<gene>
    <name evidence="2" type="ORF">SAMN05421828_104156</name>
</gene>
<accession>A0A8G2CJ39</accession>
<evidence type="ECO:0000313" key="3">
    <source>
        <dbReference type="Proteomes" id="UP000186308"/>
    </source>
</evidence>
<evidence type="ECO:0000313" key="2">
    <source>
        <dbReference type="EMBL" id="SIQ41315.1"/>
    </source>
</evidence>
<feature type="transmembrane region" description="Helical" evidence="1">
    <location>
        <begin position="354"/>
        <end position="374"/>
    </location>
</feature>
<protein>
    <submittedName>
        <fullName evidence="2">Uncharacterized protein</fullName>
    </submittedName>
</protein>
<dbReference type="Proteomes" id="UP000186308">
    <property type="component" value="Unassembled WGS sequence"/>
</dbReference>
<keyword evidence="3" id="KW-1185">Reference proteome</keyword>
<dbReference type="AlphaFoldDB" id="A0A8G2CJ39"/>
<feature type="transmembrane region" description="Helical" evidence="1">
    <location>
        <begin position="125"/>
        <end position="147"/>
    </location>
</feature>
<reference evidence="2 3" key="1">
    <citation type="submission" date="2017-01" db="EMBL/GenBank/DDBJ databases">
        <authorList>
            <person name="Varghese N."/>
            <person name="Submissions S."/>
        </authorList>
    </citation>
    <scope>NUCLEOTIDE SEQUENCE [LARGE SCALE GENOMIC DNA]</scope>
    <source>
        <strain evidence="2 3">ATCC 35905</strain>
    </source>
</reference>
<feature type="transmembrane region" description="Helical" evidence="1">
    <location>
        <begin position="410"/>
        <end position="431"/>
    </location>
</feature>